<dbReference type="Proteomes" id="UP000053097">
    <property type="component" value="Unassembled WGS sequence"/>
</dbReference>
<dbReference type="EMBL" id="KK107675">
    <property type="protein sequence ID" value="EZA48134.1"/>
    <property type="molecule type" value="Genomic_DNA"/>
</dbReference>
<dbReference type="PANTHER" id="PTHR45913">
    <property type="entry name" value="EPM2A-INTERACTING PROTEIN 1"/>
    <property type="match status" value="1"/>
</dbReference>
<evidence type="ECO:0000313" key="3">
    <source>
        <dbReference type="Proteomes" id="UP000053097"/>
    </source>
</evidence>
<accession>A0A026VZ70</accession>
<name>A0A026VZ70_OOCBI</name>
<dbReference type="AlphaFoldDB" id="A0A026VZ70"/>
<evidence type="ECO:0000313" key="2">
    <source>
        <dbReference type="EMBL" id="EZA48134.1"/>
    </source>
</evidence>
<reference evidence="2 3" key="1">
    <citation type="journal article" date="2014" name="Curr. Biol.">
        <title>The genome of the clonal raider ant Cerapachys biroi.</title>
        <authorList>
            <person name="Oxley P.R."/>
            <person name="Ji L."/>
            <person name="Fetter-Pruneda I."/>
            <person name="McKenzie S.K."/>
            <person name="Li C."/>
            <person name="Hu H."/>
            <person name="Zhang G."/>
            <person name="Kronauer D.J."/>
        </authorList>
    </citation>
    <scope>NUCLEOTIDE SEQUENCE [LARGE SCALE GENOMIC DNA]</scope>
</reference>
<gene>
    <name evidence="2" type="ORF">X777_14331</name>
</gene>
<dbReference type="SUPFAM" id="SSF53098">
    <property type="entry name" value="Ribonuclease H-like"/>
    <property type="match status" value="1"/>
</dbReference>
<dbReference type="OrthoDB" id="7701213at2759"/>
<feature type="non-terminal residue" evidence="2">
    <location>
        <position position="1"/>
    </location>
</feature>
<organism evidence="2 3">
    <name type="scientific">Ooceraea biroi</name>
    <name type="common">Clonal raider ant</name>
    <name type="synonym">Cerapachys biroi</name>
    <dbReference type="NCBI Taxonomy" id="2015173"/>
    <lineage>
        <taxon>Eukaryota</taxon>
        <taxon>Metazoa</taxon>
        <taxon>Ecdysozoa</taxon>
        <taxon>Arthropoda</taxon>
        <taxon>Hexapoda</taxon>
        <taxon>Insecta</taxon>
        <taxon>Pterygota</taxon>
        <taxon>Neoptera</taxon>
        <taxon>Endopterygota</taxon>
        <taxon>Hymenoptera</taxon>
        <taxon>Apocrita</taxon>
        <taxon>Aculeata</taxon>
        <taxon>Formicoidea</taxon>
        <taxon>Formicidae</taxon>
        <taxon>Dorylinae</taxon>
        <taxon>Ooceraea</taxon>
    </lineage>
</organism>
<dbReference type="InterPro" id="IPR012337">
    <property type="entry name" value="RNaseH-like_sf"/>
</dbReference>
<protein>
    <submittedName>
        <fullName evidence="2">General transcription factor II-I repeat domain-containing protein</fullName>
    </submittedName>
</protein>
<keyword evidence="3" id="KW-1185">Reference proteome</keyword>
<dbReference type="Pfam" id="PF05699">
    <property type="entry name" value="Dimer_Tnp_hAT"/>
    <property type="match status" value="1"/>
</dbReference>
<dbReference type="PANTHER" id="PTHR45913:SF20">
    <property type="entry name" value="GENERAL TRANSCRIPTION FACTOR II-I REPEAT DOMAIN-CONTAINING PROTEIN 2"/>
    <property type="match status" value="1"/>
</dbReference>
<sequence length="140" mass="16041">LQKTNQIISQLVCHVDSFRKKFSLKNTAQINPRIVQIQEQSLDFQEELCDLQSDLFLKARPENGVEFFKILDVSRYPRLRNFGLRIFSMFGSTYLCECSFSRMKLTKTEKRSSLSDTSLSSLMLINSSKLSVDVSSLVAS</sequence>
<proteinExistence type="predicted"/>
<dbReference type="OMA" id="KARPENG"/>
<dbReference type="STRING" id="2015173.A0A026VZ70"/>
<dbReference type="InterPro" id="IPR008906">
    <property type="entry name" value="HATC_C_dom"/>
</dbReference>
<dbReference type="GO" id="GO:0046983">
    <property type="term" value="F:protein dimerization activity"/>
    <property type="evidence" value="ECO:0007669"/>
    <property type="project" value="InterPro"/>
</dbReference>
<feature type="non-terminal residue" evidence="2">
    <location>
        <position position="140"/>
    </location>
</feature>
<feature type="domain" description="HAT C-terminal dimerisation" evidence="1">
    <location>
        <begin position="61"/>
        <end position="127"/>
    </location>
</feature>
<evidence type="ECO:0000259" key="1">
    <source>
        <dbReference type="Pfam" id="PF05699"/>
    </source>
</evidence>